<dbReference type="OrthoDB" id="233478at2157"/>
<dbReference type="PANTHER" id="PTHR39186">
    <property type="entry name" value="DUF2071 FAMILY PROTEIN"/>
    <property type="match status" value="1"/>
</dbReference>
<proteinExistence type="predicted"/>
<sequence>MDLLSMRWRHTLFAHWPVAPELVEPRLPDRLTVATRDGRAWLGVVSFDMTDIRPRGSPIGLGFPEVNLRTYVEPADGGPRGVYFFTLDAADRLGVTMARLGYRLPYHYATISVEERDGAVDYESYRPATAETPEARFEATYRPTGEVRTLDPGSLDAFLVENYRFYTDEWPVVIGDIDHDPWPIQGVEAEIRANTMFEACGFDHPGGDPVLHYAADLDVTAKPPAVLR</sequence>
<dbReference type="SUPFAM" id="SSF160104">
    <property type="entry name" value="Acetoacetate decarboxylase-like"/>
    <property type="match status" value="1"/>
</dbReference>
<dbReference type="AlphaFoldDB" id="A0A0D6JRQ5"/>
<evidence type="ECO:0000313" key="1">
    <source>
        <dbReference type="EMBL" id="CQR50562.1"/>
    </source>
</evidence>
<name>A0A0D6JRQ5_9EURY</name>
<dbReference type="Proteomes" id="UP000198902">
    <property type="component" value="Unassembled WGS sequence"/>
</dbReference>
<reference evidence="2" key="1">
    <citation type="submission" date="2015-03" db="EMBL/GenBank/DDBJ databases">
        <authorList>
            <person name="Urmite Genomes"/>
        </authorList>
    </citation>
    <scope>NUCLEOTIDE SEQUENCE [LARGE SCALE GENOMIC DNA]</scope>
    <source>
        <strain evidence="2">Arc-Hr</strain>
    </source>
</reference>
<gene>
    <name evidence="1" type="ORF">BN996_02044</name>
</gene>
<dbReference type="InterPro" id="IPR018644">
    <property type="entry name" value="DUF2071"/>
</dbReference>
<dbReference type="InterPro" id="IPR023375">
    <property type="entry name" value="ADC_dom_sf"/>
</dbReference>
<organism evidence="1 2">
    <name type="scientific">Haloferax massiliensis</name>
    <dbReference type="NCBI Taxonomy" id="1476858"/>
    <lineage>
        <taxon>Archaea</taxon>
        <taxon>Methanobacteriati</taxon>
        <taxon>Methanobacteriota</taxon>
        <taxon>Stenosarchaea group</taxon>
        <taxon>Halobacteria</taxon>
        <taxon>Halobacteriales</taxon>
        <taxon>Haloferacaceae</taxon>
        <taxon>Haloferax</taxon>
    </lineage>
</organism>
<protein>
    <recommendedName>
        <fullName evidence="3">DUF2071 domain-containing protein</fullName>
    </recommendedName>
</protein>
<dbReference type="RefSeq" id="WP_089778689.1">
    <property type="nucleotide sequence ID" value="NZ_CABLRR010000002.1"/>
</dbReference>
<keyword evidence="2" id="KW-1185">Reference proteome</keyword>
<dbReference type="EMBL" id="CSTE01000002">
    <property type="protein sequence ID" value="CQR50562.1"/>
    <property type="molecule type" value="Genomic_DNA"/>
</dbReference>
<dbReference type="PANTHER" id="PTHR39186:SF1">
    <property type="entry name" value="DUF2071 DOMAIN-CONTAINING PROTEIN"/>
    <property type="match status" value="1"/>
</dbReference>
<dbReference type="Pfam" id="PF09844">
    <property type="entry name" value="DUF2071"/>
    <property type="match status" value="1"/>
</dbReference>
<evidence type="ECO:0008006" key="3">
    <source>
        <dbReference type="Google" id="ProtNLM"/>
    </source>
</evidence>
<evidence type="ECO:0000313" key="2">
    <source>
        <dbReference type="Proteomes" id="UP000198902"/>
    </source>
</evidence>
<accession>A0A0D6JRQ5</accession>